<feature type="non-terminal residue" evidence="1">
    <location>
        <position position="1"/>
    </location>
</feature>
<organism evidence="1 2">
    <name type="scientific">Coniosporium uncinatum</name>
    <dbReference type="NCBI Taxonomy" id="93489"/>
    <lineage>
        <taxon>Eukaryota</taxon>
        <taxon>Fungi</taxon>
        <taxon>Dikarya</taxon>
        <taxon>Ascomycota</taxon>
        <taxon>Pezizomycotina</taxon>
        <taxon>Dothideomycetes</taxon>
        <taxon>Dothideomycetes incertae sedis</taxon>
        <taxon>Coniosporium</taxon>
    </lineage>
</organism>
<evidence type="ECO:0000313" key="1">
    <source>
        <dbReference type="EMBL" id="KAK3080781.1"/>
    </source>
</evidence>
<dbReference type="Proteomes" id="UP001186974">
    <property type="component" value="Unassembled WGS sequence"/>
</dbReference>
<protein>
    <submittedName>
        <fullName evidence="1">Uncharacterized protein</fullName>
    </submittedName>
</protein>
<accession>A0ACC3DVS5</accession>
<dbReference type="EMBL" id="JAWDJW010000404">
    <property type="protein sequence ID" value="KAK3080781.1"/>
    <property type="molecule type" value="Genomic_DNA"/>
</dbReference>
<comment type="caution">
    <text evidence="1">The sequence shown here is derived from an EMBL/GenBank/DDBJ whole genome shotgun (WGS) entry which is preliminary data.</text>
</comment>
<reference evidence="1" key="1">
    <citation type="submission" date="2024-09" db="EMBL/GenBank/DDBJ databases">
        <title>Black Yeasts Isolated from many extreme environments.</title>
        <authorList>
            <person name="Coleine C."/>
            <person name="Stajich J.E."/>
            <person name="Selbmann L."/>
        </authorList>
    </citation>
    <scope>NUCLEOTIDE SEQUENCE</scope>
    <source>
        <strain evidence="1">CCFEE 5737</strain>
    </source>
</reference>
<proteinExistence type="predicted"/>
<evidence type="ECO:0000313" key="2">
    <source>
        <dbReference type="Proteomes" id="UP001186974"/>
    </source>
</evidence>
<keyword evidence="2" id="KW-1185">Reference proteome</keyword>
<gene>
    <name evidence="1" type="ORF">LTS18_013187</name>
</gene>
<sequence>TLDNGKYFNEDYIAHLELPGKDMLVMLTYNGIMLVRTKKLTTEWDVPLKDVQTISKERTGMSITLKGGTRGPFVPVSEEGSRNWLYRQVAVAVNAYNDKWNAKS</sequence>
<name>A0ACC3DVS5_9PEZI</name>